<dbReference type="AlphaFoldDB" id="A0AAV3TWZ6"/>
<keyword evidence="1" id="KW-1133">Transmembrane helix</keyword>
<proteinExistence type="predicted"/>
<dbReference type="EMBL" id="BAABLX010000003">
    <property type="protein sequence ID" value="GAA4931105.1"/>
    <property type="molecule type" value="Genomic_DNA"/>
</dbReference>
<organism evidence="2 3">
    <name type="scientific">Halioxenophilus aromaticivorans</name>
    <dbReference type="NCBI Taxonomy" id="1306992"/>
    <lineage>
        <taxon>Bacteria</taxon>
        <taxon>Pseudomonadati</taxon>
        <taxon>Pseudomonadota</taxon>
        <taxon>Gammaproteobacteria</taxon>
        <taxon>Alteromonadales</taxon>
        <taxon>Alteromonadaceae</taxon>
        <taxon>Halioxenophilus</taxon>
    </lineage>
</organism>
<dbReference type="RefSeq" id="WP_345416254.1">
    <property type="nucleotide sequence ID" value="NZ_AP031496.1"/>
</dbReference>
<evidence type="ECO:0000256" key="1">
    <source>
        <dbReference type="SAM" id="Phobius"/>
    </source>
</evidence>
<feature type="transmembrane region" description="Helical" evidence="1">
    <location>
        <begin position="31"/>
        <end position="51"/>
    </location>
</feature>
<reference evidence="3" key="1">
    <citation type="journal article" date="2019" name="Int. J. Syst. Evol. Microbiol.">
        <title>The Global Catalogue of Microorganisms (GCM) 10K type strain sequencing project: providing services to taxonomists for standard genome sequencing and annotation.</title>
        <authorList>
            <consortium name="The Broad Institute Genomics Platform"/>
            <consortium name="The Broad Institute Genome Sequencing Center for Infectious Disease"/>
            <person name="Wu L."/>
            <person name="Ma J."/>
        </authorList>
    </citation>
    <scope>NUCLEOTIDE SEQUENCE [LARGE SCALE GENOMIC DNA]</scope>
    <source>
        <strain evidence="3">JCM 19134</strain>
    </source>
</reference>
<name>A0AAV3TWZ6_9ALTE</name>
<keyword evidence="1" id="KW-0812">Transmembrane</keyword>
<gene>
    <name evidence="2" type="ORF">GCM10025791_04040</name>
</gene>
<evidence type="ECO:0000313" key="3">
    <source>
        <dbReference type="Proteomes" id="UP001409585"/>
    </source>
</evidence>
<dbReference type="Proteomes" id="UP001409585">
    <property type="component" value="Unassembled WGS sequence"/>
</dbReference>
<keyword evidence="3" id="KW-1185">Reference proteome</keyword>
<keyword evidence="1" id="KW-0472">Membrane</keyword>
<comment type="caution">
    <text evidence="2">The sequence shown here is derived from an EMBL/GenBank/DDBJ whole genome shotgun (WGS) entry which is preliminary data.</text>
</comment>
<accession>A0AAV3TWZ6</accession>
<sequence>MNINTEYLVINCNVCAANPFINYKGDEMKKLVFLSVLGSAVFMLSTAALAADWKTYPGSMGVKFKGPSPYINHSGIYNPSSTSVMYVDLPIINDDSNDIASSNVRVIDRHYSQDIRCSVNQRYMSTSSGSVYGYMGGNKLSSGSSAFLQKLNTGALGGSGSAVHSYFSCKIPPTYSGNRSGIFSYYVNEG</sequence>
<protein>
    <submittedName>
        <fullName evidence="2">Uncharacterized protein</fullName>
    </submittedName>
</protein>
<evidence type="ECO:0000313" key="2">
    <source>
        <dbReference type="EMBL" id="GAA4931105.1"/>
    </source>
</evidence>